<dbReference type="InterPro" id="IPR011042">
    <property type="entry name" value="6-blade_b-propeller_TolB-like"/>
</dbReference>
<dbReference type="SMART" id="SM00060">
    <property type="entry name" value="FN3"/>
    <property type="match status" value="1"/>
</dbReference>
<protein>
    <submittedName>
        <fullName evidence="9">Uncharacterized protein</fullName>
    </submittedName>
</protein>
<dbReference type="SUPFAM" id="SSF49299">
    <property type="entry name" value="PKD domain"/>
    <property type="match status" value="1"/>
</dbReference>
<dbReference type="CDD" id="cd00146">
    <property type="entry name" value="PKD"/>
    <property type="match status" value="1"/>
</dbReference>
<feature type="region of interest" description="Disordered" evidence="5">
    <location>
        <begin position="953"/>
        <end position="974"/>
    </location>
</feature>
<dbReference type="Gene3D" id="2.60.120.200">
    <property type="match status" value="2"/>
</dbReference>
<dbReference type="SUPFAM" id="SSF50952">
    <property type="entry name" value="Soluble quinoprotein glucose dehydrogenase"/>
    <property type="match status" value="1"/>
</dbReference>
<dbReference type="InterPro" id="IPR013320">
    <property type="entry name" value="ConA-like_dom_sf"/>
</dbReference>
<evidence type="ECO:0000256" key="3">
    <source>
        <dbReference type="ARBA" id="ARBA00023295"/>
    </source>
</evidence>
<evidence type="ECO:0000313" key="10">
    <source>
        <dbReference type="Proteomes" id="UP000660680"/>
    </source>
</evidence>
<dbReference type="InterPro" id="IPR000601">
    <property type="entry name" value="PKD_dom"/>
</dbReference>
<keyword evidence="3" id="KW-0326">Glycosidase</keyword>
<dbReference type="PANTHER" id="PTHR19328:SF13">
    <property type="entry name" value="HIPL1 PROTEIN"/>
    <property type="match status" value="1"/>
</dbReference>
<dbReference type="SUPFAM" id="SSF49899">
    <property type="entry name" value="Concanavalin A-like lectins/glucanases"/>
    <property type="match status" value="2"/>
</dbReference>
<reference evidence="9" key="2">
    <citation type="submission" date="2020-09" db="EMBL/GenBank/DDBJ databases">
        <authorList>
            <person name="Sun Q."/>
            <person name="Ohkuma M."/>
        </authorList>
    </citation>
    <scope>NUCLEOTIDE SEQUENCE</scope>
    <source>
        <strain evidence="9">JCM 3276</strain>
    </source>
</reference>
<evidence type="ECO:0000313" key="9">
    <source>
        <dbReference type="EMBL" id="GGS26265.1"/>
    </source>
</evidence>
<dbReference type="Pfam" id="PF17957">
    <property type="entry name" value="Big_7"/>
    <property type="match status" value="1"/>
</dbReference>
<keyword evidence="4" id="KW-0624">Polysaccharide degradation</keyword>
<reference evidence="9" key="1">
    <citation type="journal article" date="2014" name="Int. J. Syst. Evol. Microbiol.">
        <title>Complete genome sequence of Corynebacterium casei LMG S-19264T (=DSM 44701T), isolated from a smear-ripened cheese.</title>
        <authorList>
            <consortium name="US DOE Joint Genome Institute (JGI-PGF)"/>
            <person name="Walter F."/>
            <person name="Albersmeier A."/>
            <person name="Kalinowski J."/>
            <person name="Ruckert C."/>
        </authorList>
    </citation>
    <scope>NUCLEOTIDE SEQUENCE</scope>
    <source>
        <strain evidence="9">JCM 3276</strain>
    </source>
</reference>
<evidence type="ECO:0000256" key="5">
    <source>
        <dbReference type="SAM" id="MobiDB-lite"/>
    </source>
</evidence>
<sequence length="1360" mass="138068">MRRSLAALAVQLTVAGLLPVAAVTFAATPAAALPAGFTQQTVLSGLTQPMAVEFGADGRVFVAEKSGLVKVFDGLSDPTPSVFADLRTNVYNQHDRGLMGLALAPDFPADPSVYVLYSHDAAIGGTAPRWGAPGASNDSCPNPPGETGDGCVISGRLSVLDAAGAERVLVEDWCQQYPSHSVGELAFGPDGYLYASAGDGASYVFADYGQDGSPRNPCGDPPTGVGGTQTVPSAEGGALRAQDVQTMGDPMGLDGTVIRVDPATGAGAPGNPMAGSADANARRVVAAGLRNPFRFDFRPGTGELWLGDVGWSTWEEVNRLANPADGTVDNFGWPCKEGTAAQSGYNIGLTMCQRISTGTVPTVNPHYAYRHGQSVVTGDGCSTGSGSSISAAAFYRGGAYPDTYDGAFFFGDYSRRCIWTMRAGAGGVPDPATRQVFQQEVFPVDLTAGPNGDLYYVDIAFGEVRRFRYGTGNQAPIAAVTATPAQGAVPLTVSFSAAGSSDPNGDPLTYAWDLDGDGAFDDATGVTASRTYTATGTYDVSVQARDPGGLTDDAGTRVLAGSHAPTPVISTPDTGFTWAVGDTIAFAGSATDAEDGPLPASALSWRAILHHCDSGGGCHEHDLVGFDGVASGTFDGPDHDYPSYVELRLTARDSSGATATVSRRLDPKVGTVVIRSDPPGLTATLSDTSGPTPLTVPAIVGSRMSLSVPQDQTLAGGSYAFRSWSDGGARAHDIIVGAGTTTLTAVFERTGSGDDSLVAAYAFDEGAGGSLTDRSGHGHIGTLSGPAWAAGRHGGGLSFDGVDDWVTVADTAALDLTDRMTLSAWLRPASASGWRTAVMKERQGGLAYALYAAGLDRPSGYLSIGNDVTATGPSALPVGSWSHVAFTYDGAAMRLYVNGNLVATVAQTGSAAVSAAALRLGGNSVWGEYFAGVMDDVRVYNRALSAAEIAADRDTPVSSDTKAPSPPGAPSATGGLGTVALSWTAATDDVGVTGYDVHRGAPGFTVSPSTRIATVTGLTHTDTGLAAGTYAYRVVARDGGGNASAPSAEATAVVSADTTAPSVAVTGPSGTISGLVSVTATASDSGSGVAGVQFLLNGQPLGGEDTSAPYTVSWDTRTVANGAYTLTARARDNAGNSAVSAAVSVTVSNTGPAPGAPVASYNFDEGAGSVLGDRSGNANHGAVAGAAWVAGRTGGALSFDGVDDMVTVADTPALRATTALTVSAWVRPTGGADWRTVVMKERAGGLSYALYSDNAAGRPAGYGRVGSVDVAVTGPSALPTATWTHLAMTYDGSALRLYVDGVLVSTEIIGGSLATSTGALRLGGNAVWGEYFAGAMDDVRVYNRTLTAAEIAADRTTPVA</sequence>
<evidence type="ECO:0000256" key="1">
    <source>
        <dbReference type="ARBA" id="ARBA00022729"/>
    </source>
</evidence>
<dbReference type="Gene3D" id="2.60.40.10">
    <property type="entry name" value="Immunoglobulins"/>
    <property type="match status" value="3"/>
</dbReference>
<evidence type="ECO:0000259" key="7">
    <source>
        <dbReference type="PROSITE" id="PS50093"/>
    </source>
</evidence>
<proteinExistence type="predicted"/>
<dbReference type="InterPro" id="IPR012938">
    <property type="entry name" value="Glc/Sorbosone_DH"/>
</dbReference>
<evidence type="ECO:0000256" key="6">
    <source>
        <dbReference type="SAM" id="SignalP"/>
    </source>
</evidence>
<keyword evidence="4" id="KW-0119">Carbohydrate metabolism</keyword>
<dbReference type="InterPro" id="IPR011041">
    <property type="entry name" value="Quinoprot_gluc/sorb_DH_b-prop"/>
</dbReference>
<dbReference type="EMBL" id="BMRB01000001">
    <property type="protein sequence ID" value="GGS26265.1"/>
    <property type="molecule type" value="Genomic_DNA"/>
</dbReference>
<dbReference type="InterPro" id="IPR006558">
    <property type="entry name" value="LamG-like"/>
</dbReference>
<gene>
    <name evidence="9" type="ORF">GCM10010171_19640</name>
</gene>
<dbReference type="PROSITE" id="PS50853">
    <property type="entry name" value="FN3"/>
    <property type="match status" value="1"/>
</dbReference>
<dbReference type="SMART" id="SM00560">
    <property type="entry name" value="LamGL"/>
    <property type="match status" value="2"/>
</dbReference>
<comment type="caution">
    <text evidence="9">The sequence shown here is derived from an EMBL/GenBank/DDBJ whole genome shotgun (WGS) entry which is preliminary data.</text>
</comment>
<evidence type="ECO:0000259" key="8">
    <source>
        <dbReference type="PROSITE" id="PS50853"/>
    </source>
</evidence>
<organism evidence="9 10">
    <name type="scientific">Actinokineospora fastidiosa</name>
    <dbReference type="NCBI Taxonomy" id="1816"/>
    <lineage>
        <taxon>Bacteria</taxon>
        <taxon>Bacillati</taxon>
        <taxon>Actinomycetota</taxon>
        <taxon>Actinomycetes</taxon>
        <taxon>Pseudonocardiales</taxon>
        <taxon>Pseudonocardiaceae</taxon>
        <taxon>Actinokineospora</taxon>
    </lineage>
</organism>
<feature type="domain" description="Fibronectin type-III" evidence="8">
    <location>
        <begin position="963"/>
        <end position="1057"/>
    </location>
</feature>
<dbReference type="InterPro" id="IPR022409">
    <property type="entry name" value="PKD/Chitinase_dom"/>
</dbReference>
<dbReference type="GO" id="GO:0000272">
    <property type="term" value="P:polysaccharide catabolic process"/>
    <property type="evidence" value="ECO:0007669"/>
    <property type="project" value="UniProtKB-KW"/>
</dbReference>
<evidence type="ECO:0000256" key="4">
    <source>
        <dbReference type="ARBA" id="ARBA00023326"/>
    </source>
</evidence>
<dbReference type="InterPro" id="IPR013783">
    <property type="entry name" value="Ig-like_fold"/>
</dbReference>
<dbReference type="PANTHER" id="PTHR19328">
    <property type="entry name" value="HEDGEHOG-INTERACTING PROTEIN"/>
    <property type="match status" value="1"/>
</dbReference>
<dbReference type="Gene3D" id="2.120.10.30">
    <property type="entry name" value="TolB, C-terminal domain"/>
    <property type="match status" value="1"/>
</dbReference>
<dbReference type="PROSITE" id="PS50093">
    <property type="entry name" value="PKD"/>
    <property type="match status" value="1"/>
</dbReference>
<dbReference type="InterPro" id="IPR003961">
    <property type="entry name" value="FN3_dom"/>
</dbReference>
<dbReference type="Pfam" id="PF18911">
    <property type="entry name" value="PKD_4"/>
    <property type="match status" value="1"/>
</dbReference>
<dbReference type="InterPro" id="IPR036116">
    <property type="entry name" value="FN3_sf"/>
</dbReference>
<keyword evidence="2" id="KW-1015">Disulfide bond</keyword>
<dbReference type="InterPro" id="IPR035986">
    <property type="entry name" value="PKD_dom_sf"/>
</dbReference>
<name>A0A918GCT3_9PSEU</name>
<keyword evidence="10" id="KW-1185">Reference proteome</keyword>
<feature type="signal peptide" evidence="6">
    <location>
        <begin position="1"/>
        <end position="26"/>
    </location>
</feature>
<keyword evidence="1 6" id="KW-0732">Signal</keyword>
<dbReference type="RefSeq" id="WP_189209888.1">
    <property type="nucleotide sequence ID" value="NZ_BMRB01000001.1"/>
</dbReference>
<dbReference type="GO" id="GO:0016798">
    <property type="term" value="F:hydrolase activity, acting on glycosyl bonds"/>
    <property type="evidence" value="ECO:0007669"/>
    <property type="project" value="UniProtKB-KW"/>
</dbReference>
<feature type="chain" id="PRO_5036742270" evidence="6">
    <location>
        <begin position="27"/>
        <end position="1360"/>
    </location>
</feature>
<dbReference type="Proteomes" id="UP000660680">
    <property type="component" value="Unassembled WGS sequence"/>
</dbReference>
<dbReference type="Pfam" id="PF07995">
    <property type="entry name" value="GSDH"/>
    <property type="match status" value="2"/>
</dbReference>
<keyword evidence="3" id="KW-0378">Hydrolase</keyword>
<accession>A0A918GCT3</accession>
<dbReference type="SUPFAM" id="SSF49265">
    <property type="entry name" value="Fibronectin type III"/>
    <property type="match status" value="1"/>
</dbReference>
<dbReference type="Pfam" id="PF13385">
    <property type="entry name" value="Laminin_G_3"/>
    <property type="match status" value="2"/>
</dbReference>
<feature type="domain" description="PKD" evidence="7">
    <location>
        <begin position="476"/>
        <end position="549"/>
    </location>
</feature>
<dbReference type="SMART" id="SM00089">
    <property type="entry name" value="PKD"/>
    <property type="match status" value="1"/>
</dbReference>
<evidence type="ECO:0000256" key="2">
    <source>
        <dbReference type="ARBA" id="ARBA00023157"/>
    </source>
</evidence>